<organism evidence="4 5">
    <name type="scientific">Blepharisma stoltei</name>
    <dbReference type="NCBI Taxonomy" id="1481888"/>
    <lineage>
        <taxon>Eukaryota</taxon>
        <taxon>Sar</taxon>
        <taxon>Alveolata</taxon>
        <taxon>Ciliophora</taxon>
        <taxon>Postciliodesmatophora</taxon>
        <taxon>Heterotrichea</taxon>
        <taxon>Heterotrichida</taxon>
        <taxon>Blepharismidae</taxon>
        <taxon>Blepharisma</taxon>
    </lineage>
</organism>
<dbReference type="AlphaFoldDB" id="A0AAU9IJ42"/>
<evidence type="ECO:0000256" key="1">
    <source>
        <dbReference type="SAM" id="Coils"/>
    </source>
</evidence>
<name>A0AAU9IJ42_9CILI</name>
<dbReference type="Gene3D" id="1.20.1050.80">
    <property type="entry name" value="VPS9 domain"/>
    <property type="match status" value="1"/>
</dbReference>
<proteinExistence type="predicted"/>
<keyword evidence="1" id="KW-0175">Coiled coil</keyword>
<evidence type="ECO:0000313" key="4">
    <source>
        <dbReference type="EMBL" id="CAG9312208.1"/>
    </source>
</evidence>
<feature type="coiled-coil region" evidence="1">
    <location>
        <begin position="291"/>
        <end position="318"/>
    </location>
</feature>
<gene>
    <name evidence="4" type="ORF">BSTOLATCC_MIC5452</name>
</gene>
<dbReference type="PROSITE" id="PS51205">
    <property type="entry name" value="VPS9"/>
    <property type="match status" value="1"/>
</dbReference>
<feature type="region of interest" description="Disordered" evidence="2">
    <location>
        <begin position="1"/>
        <end position="30"/>
    </location>
</feature>
<evidence type="ECO:0000256" key="2">
    <source>
        <dbReference type="SAM" id="MobiDB-lite"/>
    </source>
</evidence>
<comment type="caution">
    <text evidence="4">The sequence shown here is derived from an EMBL/GenBank/DDBJ whole genome shotgun (WGS) entry which is preliminary data.</text>
</comment>
<reference evidence="4" key="1">
    <citation type="submission" date="2021-09" db="EMBL/GenBank/DDBJ databases">
        <authorList>
            <consortium name="AG Swart"/>
            <person name="Singh M."/>
            <person name="Singh A."/>
            <person name="Seah K."/>
            <person name="Emmerich C."/>
        </authorList>
    </citation>
    <scope>NUCLEOTIDE SEQUENCE</scope>
    <source>
        <strain evidence="4">ATCC30299</strain>
    </source>
</reference>
<keyword evidence="5" id="KW-1185">Reference proteome</keyword>
<dbReference type="InterPro" id="IPR037191">
    <property type="entry name" value="VPS9_dom_sf"/>
</dbReference>
<dbReference type="Proteomes" id="UP001162131">
    <property type="component" value="Unassembled WGS sequence"/>
</dbReference>
<dbReference type="EMBL" id="CAJZBQ010000005">
    <property type="protein sequence ID" value="CAG9312208.1"/>
    <property type="molecule type" value="Genomic_DNA"/>
</dbReference>
<protein>
    <recommendedName>
        <fullName evidence="3">VPS9 domain-containing protein</fullName>
    </recommendedName>
</protein>
<feature type="compositionally biased region" description="Polar residues" evidence="2">
    <location>
        <begin position="1"/>
        <end position="10"/>
    </location>
</feature>
<feature type="compositionally biased region" description="Basic and acidic residues" evidence="2">
    <location>
        <begin position="17"/>
        <end position="30"/>
    </location>
</feature>
<evidence type="ECO:0000313" key="5">
    <source>
        <dbReference type="Proteomes" id="UP001162131"/>
    </source>
</evidence>
<dbReference type="InterPro" id="IPR003123">
    <property type="entry name" value="VPS9"/>
</dbReference>
<dbReference type="SUPFAM" id="SSF109993">
    <property type="entry name" value="VPS9 domain"/>
    <property type="match status" value="1"/>
</dbReference>
<sequence>MKDQSGNENSEMPIIRPNEEKKRSNAKDSLDFTVDYSPRGSISFRTDILIPDSPGSLPQIKIELPISHSHASLFNLLTKISSKKGFEVTERSPNSIIAVHTPNNKFQKYLCCWWLKEKSHEEASIVRMLILMDERKNKRILLIQGMVGTEKPISKLLNGIEKSIEKFLSSPQCNETYNKIEYEEEEESTMTCKNESSSYCLFHKILSSESYTLGRSLSQFIESFKSQYRNPKESVLLLPQPIESIKLQVEETVDSLFSHYNYGRSSTEKIMVYCRPSVEKYIYSKLMSHLLEIYNIKTEKLEEKLQDVRRECEGLGDSAIMERLDIPPKLRLDDGKEPYAEAILMLNKLYNLGTPIEKINCLLEIIESIKTEVVDYWKGEVEMENSDEIKVLKYLAIKSNSDDIIGQVHMLIDYVGSKFDNEKHTLLNFEEALHF</sequence>
<accession>A0AAU9IJ42</accession>
<feature type="domain" description="VPS9" evidence="3">
    <location>
        <begin position="295"/>
        <end position="435"/>
    </location>
</feature>
<evidence type="ECO:0000259" key="3">
    <source>
        <dbReference type="PROSITE" id="PS51205"/>
    </source>
</evidence>